<keyword evidence="2" id="KW-1185">Reference proteome</keyword>
<dbReference type="AlphaFoldDB" id="A0A7R5KKG4"/>
<feature type="compositionally biased region" description="Low complexity" evidence="1">
    <location>
        <begin position="210"/>
        <end position="219"/>
    </location>
</feature>
<gene>
    <name evidence="3" type="primary">LOC113982145</name>
</gene>
<feature type="compositionally biased region" description="Basic and acidic residues" evidence="1">
    <location>
        <begin position="184"/>
        <end position="199"/>
    </location>
</feature>
<feature type="compositionally biased region" description="Basic and acidic residues" evidence="1">
    <location>
        <begin position="273"/>
        <end position="283"/>
    </location>
</feature>
<feature type="compositionally biased region" description="Polar residues" evidence="1">
    <location>
        <begin position="68"/>
        <end position="77"/>
    </location>
</feature>
<feature type="region of interest" description="Disordered" evidence="1">
    <location>
        <begin position="66"/>
        <end position="297"/>
    </location>
</feature>
<sequence length="297" mass="31403">MRRERSALRGCSRRCAEPGSLSGDGPGERGWRWSSASGPAPEDRGCSQLCLRNFGNCLQQFFALPSRRGSSSDTCQTGKVLPGRETAPGEETKKRSNRTLPRESKDGRTAGKSSQERRFYSISAALPPLHEPFAAPGRRERGRLGCARLGTGTNSSLPCSGRCSGPVRDSPSGCKGARATSELVSRDKGAKRVRRDPSLRGKGVGRVSLPGPACGGASPPGEPSEPKMPGGLRSGPLFGPGAGRSPRRLLLPARNVLGAPWAEPAGQGTRAGRRPERQTDRQRASQPCLGFLLPGEG</sequence>
<accession>A0A7R5KKG4</accession>
<organism evidence="2 3">
    <name type="scientific">Pipra filicauda</name>
    <name type="common">Wire-tailed manakin</name>
    <dbReference type="NCBI Taxonomy" id="649802"/>
    <lineage>
        <taxon>Eukaryota</taxon>
        <taxon>Metazoa</taxon>
        <taxon>Chordata</taxon>
        <taxon>Craniata</taxon>
        <taxon>Vertebrata</taxon>
        <taxon>Euteleostomi</taxon>
        <taxon>Archelosauria</taxon>
        <taxon>Archosauria</taxon>
        <taxon>Dinosauria</taxon>
        <taxon>Saurischia</taxon>
        <taxon>Theropoda</taxon>
        <taxon>Coelurosauria</taxon>
        <taxon>Aves</taxon>
        <taxon>Neognathae</taxon>
        <taxon>Neoaves</taxon>
        <taxon>Telluraves</taxon>
        <taxon>Australaves</taxon>
        <taxon>Passeriformes</taxon>
        <taxon>Pipridae</taxon>
        <taxon>Pipra</taxon>
    </lineage>
</organism>
<feature type="compositionally biased region" description="Basic and acidic residues" evidence="1">
    <location>
        <begin position="90"/>
        <end position="119"/>
    </location>
</feature>
<evidence type="ECO:0000313" key="2">
    <source>
        <dbReference type="Proteomes" id="UP000504627"/>
    </source>
</evidence>
<feature type="region of interest" description="Disordered" evidence="1">
    <location>
        <begin position="1"/>
        <end position="44"/>
    </location>
</feature>
<dbReference type="RefSeq" id="XP_039241961.1">
    <property type="nucleotide sequence ID" value="XM_039386027.1"/>
</dbReference>
<dbReference type="Proteomes" id="UP000504627">
    <property type="component" value="Unplaced"/>
</dbReference>
<reference evidence="3" key="1">
    <citation type="submission" date="2025-08" db="UniProtKB">
        <authorList>
            <consortium name="RefSeq"/>
        </authorList>
    </citation>
    <scope>IDENTIFICATION</scope>
    <source>
        <tissue evidence="3">Muscle</tissue>
    </source>
</reference>
<protein>
    <submittedName>
        <fullName evidence="3">Uncharacterized protein LOC113982145 isoform X4</fullName>
    </submittedName>
</protein>
<evidence type="ECO:0000256" key="1">
    <source>
        <dbReference type="SAM" id="MobiDB-lite"/>
    </source>
</evidence>
<evidence type="ECO:0000313" key="3">
    <source>
        <dbReference type="RefSeq" id="XP_039241961.1"/>
    </source>
</evidence>
<dbReference type="GeneID" id="113982145"/>
<name>A0A7R5KKG4_9PASS</name>
<proteinExistence type="predicted"/>